<keyword evidence="3 4" id="KW-0472">Membrane</keyword>
<gene>
    <name evidence="5" type="ORF">L211DRAFT_779621</name>
</gene>
<dbReference type="Pfam" id="PF04145">
    <property type="entry name" value="Ctr"/>
    <property type="match status" value="1"/>
</dbReference>
<keyword evidence="2 4" id="KW-1133">Transmembrane helix</keyword>
<evidence type="ECO:0000256" key="3">
    <source>
        <dbReference type="ARBA" id="ARBA00023136"/>
    </source>
</evidence>
<proteinExistence type="inferred from homology"/>
<evidence type="ECO:0000256" key="4">
    <source>
        <dbReference type="RuleBase" id="RU367022"/>
    </source>
</evidence>
<dbReference type="Proteomes" id="UP000267821">
    <property type="component" value="Unassembled WGS sequence"/>
</dbReference>
<dbReference type="GO" id="GO:0005375">
    <property type="term" value="F:copper ion transmembrane transporter activity"/>
    <property type="evidence" value="ECO:0007669"/>
    <property type="project" value="UniProtKB-UniRule"/>
</dbReference>
<dbReference type="InParanoid" id="A0A3N4LX84"/>
<keyword evidence="4" id="KW-0187">Copper transport</keyword>
<reference evidence="5 6" key="1">
    <citation type="journal article" date="2018" name="Nat. Ecol. Evol.">
        <title>Pezizomycetes genomes reveal the molecular basis of ectomycorrhizal truffle lifestyle.</title>
        <authorList>
            <person name="Murat C."/>
            <person name="Payen T."/>
            <person name="Noel B."/>
            <person name="Kuo A."/>
            <person name="Morin E."/>
            <person name="Chen J."/>
            <person name="Kohler A."/>
            <person name="Krizsan K."/>
            <person name="Balestrini R."/>
            <person name="Da Silva C."/>
            <person name="Montanini B."/>
            <person name="Hainaut M."/>
            <person name="Levati E."/>
            <person name="Barry K.W."/>
            <person name="Belfiori B."/>
            <person name="Cichocki N."/>
            <person name="Clum A."/>
            <person name="Dockter R.B."/>
            <person name="Fauchery L."/>
            <person name="Guy J."/>
            <person name="Iotti M."/>
            <person name="Le Tacon F."/>
            <person name="Lindquist E.A."/>
            <person name="Lipzen A."/>
            <person name="Malagnac F."/>
            <person name="Mello A."/>
            <person name="Molinier V."/>
            <person name="Miyauchi S."/>
            <person name="Poulain J."/>
            <person name="Riccioni C."/>
            <person name="Rubini A."/>
            <person name="Sitrit Y."/>
            <person name="Splivallo R."/>
            <person name="Traeger S."/>
            <person name="Wang M."/>
            <person name="Zifcakova L."/>
            <person name="Wipf D."/>
            <person name="Zambonelli A."/>
            <person name="Paolocci F."/>
            <person name="Nowrousian M."/>
            <person name="Ottonello S."/>
            <person name="Baldrian P."/>
            <person name="Spatafora J.W."/>
            <person name="Henrissat B."/>
            <person name="Nagy L.G."/>
            <person name="Aury J.M."/>
            <person name="Wincker P."/>
            <person name="Grigoriev I.V."/>
            <person name="Bonfante P."/>
            <person name="Martin F.M."/>
        </authorList>
    </citation>
    <scope>NUCLEOTIDE SEQUENCE [LARGE SCALE GENOMIC DNA]</scope>
    <source>
        <strain evidence="5 6">ATCC MYA-4762</strain>
    </source>
</reference>
<dbReference type="AlphaFoldDB" id="A0A3N4LX84"/>
<dbReference type="GO" id="GO:0005886">
    <property type="term" value="C:plasma membrane"/>
    <property type="evidence" value="ECO:0007669"/>
    <property type="project" value="TreeGrafter"/>
</dbReference>
<feature type="transmembrane region" description="Helical" evidence="4">
    <location>
        <begin position="39"/>
        <end position="62"/>
    </location>
</feature>
<protein>
    <recommendedName>
        <fullName evidence="4">Copper transport protein</fullName>
    </recommendedName>
</protein>
<dbReference type="STRING" id="1051890.A0A3N4LX84"/>
<sequence length="165" mass="17900">MGMDHSSTETSSGSSMMKMAFHTSTIDNLFSEAWTPKTIGQYAGACIFLIVLAIIYCALAAFKSIQDAKWHKDERARGIVVAGTRRNKTVGSGNSGEGEEKENPWTAPWRLSIELPRAAISTVVSGVGYLLMLAVMTFNVGYFLSVLAGIFVGELAFGRLHKHGH</sequence>
<keyword evidence="4" id="KW-0186">Copper</keyword>
<accession>A0A3N4LX84</accession>
<dbReference type="OrthoDB" id="73901at2759"/>
<dbReference type="InterPro" id="IPR007274">
    <property type="entry name" value="Cop_transporter"/>
</dbReference>
<evidence type="ECO:0000313" key="5">
    <source>
        <dbReference type="EMBL" id="RPB27516.1"/>
    </source>
</evidence>
<name>A0A3N4LX84_9PEZI</name>
<keyword evidence="4" id="KW-0813">Transport</keyword>
<evidence type="ECO:0000313" key="6">
    <source>
        <dbReference type="Proteomes" id="UP000267821"/>
    </source>
</evidence>
<evidence type="ECO:0000256" key="2">
    <source>
        <dbReference type="ARBA" id="ARBA00022989"/>
    </source>
</evidence>
<dbReference type="PANTHER" id="PTHR12483:SF120">
    <property type="entry name" value="HIGH-AFFINITY COPPER TRANSPORTER CTRA2"/>
    <property type="match status" value="1"/>
</dbReference>
<comment type="subcellular location">
    <subcellularLocation>
        <location evidence="4">Membrane</location>
        <topology evidence="4">Multi-pass membrane protein</topology>
    </subcellularLocation>
</comment>
<keyword evidence="4" id="KW-0406">Ion transport</keyword>
<comment type="similarity">
    <text evidence="4">Belongs to the copper transporter (Ctr) (TC 1.A.56) family. SLC31A subfamily.</text>
</comment>
<keyword evidence="6" id="KW-1185">Reference proteome</keyword>
<evidence type="ECO:0000256" key="1">
    <source>
        <dbReference type="ARBA" id="ARBA00022692"/>
    </source>
</evidence>
<dbReference type="EMBL" id="ML121531">
    <property type="protein sequence ID" value="RPB27516.1"/>
    <property type="molecule type" value="Genomic_DNA"/>
</dbReference>
<organism evidence="5 6">
    <name type="scientific">Terfezia boudieri ATCC MYA-4762</name>
    <dbReference type="NCBI Taxonomy" id="1051890"/>
    <lineage>
        <taxon>Eukaryota</taxon>
        <taxon>Fungi</taxon>
        <taxon>Dikarya</taxon>
        <taxon>Ascomycota</taxon>
        <taxon>Pezizomycotina</taxon>
        <taxon>Pezizomycetes</taxon>
        <taxon>Pezizales</taxon>
        <taxon>Pezizaceae</taxon>
        <taxon>Terfezia</taxon>
    </lineage>
</organism>
<dbReference type="PANTHER" id="PTHR12483">
    <property type="entry name" value="SOLUTE CARRIER FAMILY 31 COPPER TRANSPORTERS"/>
    <property type="match status" value="1"/>
</dbReference>
<keyword evidence="1 4" id="KW-0812">Transmembrane</keyword>